<evidence type="ECO:0000313" key="2">
    <source>
        <dbReference type="EMBL" id="KAG8048993.1"/>
    </source>
</evidence>
<dbReference type="Proteomes" id="UP000729402">
    <property type="component" value="Unassembled WGS sequence"/>
</dbReference>
<reference evidence="2" key="1">
    <citation type="journal article" date="2021" name="bioRxiv">
        <title>Whole Genome Assembly and Annotation of Northern Wild Rice, Zizania palustris L., Supports a Whole Genome Duplication in the Zizania Genus.</title>
        <authorList>
            <person name="Haas M."/>
            <person name="Kono T."/>
            <person name="Macchietto M."/>
            <person name="Millas R."/>
            <person name="McGilp L."/>
            <person name="Shao M."/>
            <person name="Duquette J."/>
            <person name="Hirsch C.N."/>
            <person name="Kimball J."/>
        </authorList>
    </citation>
    <scope>NUCLEOTIDE SEQUENCE</scope>
    <source>
        <tissue evidence="2">Fresh leaf tissue</tissue>
    </source>
</reference>
<gene>
    <name evidence="2" type="ORF">GUJ93_ZPchr0009g209</name>
</gene>
<evidence type="ECO:0000313" key="3">
    <source>
        <dbReference type="Proteomes" id="UP000729402"/>
    </source>
</evidence>
<sequence length="95" mass="10717">MVQMASSVMGNNIDAPVDETIFDMDIKEIDDDLLPDDLPAEDISDETVLKMMNISDINHKNSLNDERDQESSGWKPGIHQCCREKADGSILEVHW</sequence>
<organism evidence="2 3">
    <name type="scientific">Zizania palustris</name>
    <name type="common">Northern wild rice</name>
    <dbReference type="NCBI Taxonomy" id="103762"/>
    <lineage>
        <taxon>Eukaryota</taxon>
        <taxon>Viridiplantae</taxon>
        <taxon>Streptophyta</taxon>
        <taxon>Embryophyta</taxon>
        <taxon>Tracheophyta</taxon>
        <taxon>Spermatophyta</taxon>
        <taxon>Magnoliopsida</taxon>
        <taxon>Liliopsida</taxon>
        <taxon>Poales</taxon>
        <taxon>Poaceae</taxon>
        <taxon>BOP clade</taxon>
        <taxon>Oryzoideae</taxon>
        <taxon>Oryzeae</taxon>
        <taxon>Zizaniinae</taxon>
        <taxon>Zizania</taxon>
    </lineage>
</organism>
<proteinExistence type="predicted"/>
<feature type="region of interest" description="Disordered" evidence="1">
    <location>
        <begin position="60"/>
        <end position="79"/>
    </location>
</feature>
<feature type="compositionally biased region" description="Basic and acidic residues" evidence="1">
    <location>
        <begin position="60"/>
        <end position="70"/>
    </location>
</feature>
<accession>A0A8J5VIU2</accession>
<protein>
    <submittedName>
        <fullName evidence="2">Uncharacterized protein</fullName>
    </submittedName>
</protein>
<evidence type="ECO:0000256" key="1">
    <source>
        <dbReference type="SAM" id="MobiDB-lite"/>
    </source>
</evidence>
<dbReference type="AlphaFoldDB" id="A0A8J5VIU2"/>
<comment type="caution">
    <text evidence="2">The sequence shown here is derived from an EMBL/GenBank/DDBJ whole genome shotgun (WGS) entry which is preliminary data.</text>
</comment>
<name>A0A8J5VIU2_ZIZPA</name>
<reference evidence="2" key="2">
    <citation type="submission" date="2021-02" db="EMBL/GenBank/DDBJ databases">
        <authorList>
            <person name="Kimball J.A."/>
            <person name="Haas M.W."/>
            <person name="Macchietto M."/>
            <person name="Kono T."/>
            <person name="Duquette J."/>
            <person name="Shao M."/>
        </authorList>
    </citation>
    <scope>NUCLEOTIDE SEQUENCE</scope>
    <source>
        <tissue evidence="2">Fresh leaf tissue</tissue>
    </source>
</reference>
<dbReference type="EMBL" id="JAAALK010000289">
    <property type="protein sequence ID" value="KAG8048993.1"/>
    <property type="molecule type" value="Genomic_DNA"/>
</dbReference>
<keyword evidence="3" id="KW-1185">Reference proteome</keyword>